<sequence length="351" mass="39790">MFTKQDMDLIEVLWKQDVDLGFSMENAVHKSDKDADIKIIDPNDPTTSINGKHDDLEKIKTLQAINKESVKEEPEEIDDPWAGLDYTIDTETGEYVIKGELSLSGVDCSSSSCDLPLGDLSLPLPEFLLDEALRLVDLEDETSQENAINLKELENLSLEAAATCGDADELASGSEEAAARPDEREPDFDFLDDMIQTPQFHHPHHRPHFQRWQDLATLLPNLPGSDGAATVPHPYHPHPLHNYPHHPHHPHHHHHHHHHQNFIYEDIDKKEPIPLIREWEMIEFSENSLKILFAGGPNLVNAVATSMNLTNSSEPMGESSSAPHYKLEPSHDMVYYQVRCPIYFRSISRGR</sequence>
<protein>
    <submittedName>
        <fullName evidence="1">Uncharacterized protein</fullName>
    </submittedName>
</protein>
<dbReference type="AlphaFoldDB" id="A0A9N9SGU5"/>
<dbReference type="EMBL" id="OU896720">
    <property type="protein sequence ID" value="CAG9816572.1"/>
    <property type="molecule type" value="Genomic_DNA"/>
</dbReference>
<dbReference type="GO" id="GO:0000978">
    <property type="term" value="F:RNA polymerase II cis-regulatory region sequence-specific DNA binding"/>
    <property type="evidence" value="ECO:0007669"/>
    <property type="project" value="InterPro"/>
</dbReference>
<evidence type="ECO:0000313" key="2">
    <source>
        <dbReference type="Proteomes" id="UP001153737"/>
    </source>
</evidence>
<dbReference type="Proteomes" id="UP001153737">
    <property type="component" value="Chromosome 14"/>
</dbReference>
<dbReference type="GO" id="GO:0005634">
    <property type="term" value="C:nucleus"/>
    <property type="evidence" value="ECO:0007669"/>
    <property type="project" value="TreeGrafter"/>
</dbReference>
<gene>
    <name evidence="1" type="ORF">PHAECO_LOCUS4461</name>
</gene>
<dbReference type="InterPro" id="IPR047167">
    <property type="entry name" value="NFE2-like"/>
</dbReference>
<dbReference type="PANTHER" id="PTHR24411:SF55">
    <property type="entry name" value="SEGMENTATION PROTEIN CAP'N'COLLAR"/>
    <property type="match status" value="1"/>
</dbReference>
<proteinExistence type="predicted"/>
<keyword evidence="2" id="KW-1185">Reference proteome</keyword>
<reference evidence="1" key="1">
    <citation type="submission" date="2022-01" db="EMBL/GenBank/DDBJ databases">
        <authorList>
            <person name="King R."/>
        </authorList>
    </citation>
    <scope>NUCLEOTIDE SEQUENCE</scope>
</reference>
<organism evidence="1 2">
    <name type="scientific">Phaedon cochleariae</name>
    <name type="common">Mustard beetle</name>
    <dbReference type="NCBI Taxonomy" id="80249"/>
    <lineage>
        <taxon>Eukaryota</taxon>
        <taxon>Metazoa</taxon>
        <taxon>Ecdysozoa</taxon>
        <taxon>Arthropoda</taxon>
        <taxon>Hexapoda</taxon>
        <taxon>Insecta</taxon>
        <taxon>Pterygota</taxon>
        <taxon>Neoptera</taxon>
        <taxon>Endopterygota</taxon>
        <taxon>Coleoptera</taxon>
        <taxon>Polyphaga</taxon>
        <taxon>Cucujiformia</taxon>
        <taxon>Chrysomeloidea</taxon>
        <taxon>Chrysomelidae</taxon>
        <taxon>Chrysomelinae</taxon>
        <taxon>Chrysomelini</taxon>
        <taxon>Phaedon</taxon>
    </lineage>
</organism>
<name>A0A9N9SGU5_PHACE</name>
<reference evidence="1" key="2">
    <citation type="submission" date="2022-10" db="EMBL/GenBank/DDBJ databases">
        <authorList>
            <consortium name="ENA_rothamsted_submissions"/>
            <consortium name="culmorum"/>
            <person name="King R."/>
        </authorList>
    </citation>
    <scope>NUCLEOTIDE SEQUENCE</scope>
</reference>
<evidence type="ECO:0000313" key="1">
    <source>
        <dbReference type="EMBL" id="CAG9816572.1"/>
    </source>
</evidence>
<dbReference type="GO" id="GO:0000981">
    <property type="term" value="F:DNA-binding transcription factor activity, RNA polymerase II-specific"/>
    <property type="evidence" value="ECO:0007669"/>
    <property type="project" value="TreeGrafter"/>
</dbReference>
<dbReference type="OrthoDB" id="8121163at2759"/>
<accession>A0A9N9SGU5</accession>
<dbReference type="PANTHER" id="PTHR24411">
    <property type="entry name" value="NUCLEAR FACTOR ERYTHROID 2-RELATED FACTOR"/>
    <property type="match status" value="1"/>
</dbReference>